<gene>
    <name evidence="3" type="ORF">G9U52_27180</name>
</gene>
<feature type="domain" description="HTH cro/C1-type" evidence="2">
    <location>
        <begin position="7"/>
        <end position="61"/>
    </location>
</feature>
<comment type="caution">
    <text evidence="3">The sequence shown here is derived from an EMBL/GenBank/DDBJ whole genome shotgun (WGS) entry which is preliminary data.</text>
</comment>
<evidence type="ECO:0000313" key="4">
    <source>
        <dbReference type="Proteomes" id="UP001165962"/>
    </source>
</evidence>
<dbReference type="InterPro" id="IPR001387">
    <property type="entry name" value="Cro/C1-type_HTH"/>
</dbReference>
<dbReference type="Proteomes" id="UP001165962">
    <property type="component" value="Unassembled WGS sequence"/>
</dbReference>
<dbReference type="Pfam" id="PF01381">
    <property type="entry name" value="HTH_3"/>
    <property type="match status" value="1"/>
</dbReference>
<reference evidence="3" key="1">
    <citation type="submission" date="2020-03" db="EMBL/GenBank/DDBJ databases">
        <title>Draft sequencing of Paenibacilllus sp. S3N08.</title>
        <authorList>
            <person name="Kim D.-U."/>
        </authorList>
    </citation>
    <scope>NUCLEOTIDE SEQUENCE</scope>
    <source>
        <strain evidence="3">S3N08</strain>
    </source>
</reference>
<dbReference type="SUPFAM" id="SSF47413">
    <property type="entry name" value="lambda repressor-like DNA-binding domains"/>
    <property type="match status" value="1"/>
</dbReference>
<organism evidence="3 4">
    <name type="scientific">Paenibacillus agricola</name>
    <dbReference type="NCBI Taxonomy" id="2716264"/>
    <lineage>
        <taxon>Bacteria</taxon>
        <taxon>Bacillati</taxon>
        <taxon>Bacillota</taxon>
        <taxon>Bacilli</taxon>
        <taxon>Bacillales</taxon>
        <taxon>Paenibacillaceae</taxon>
        <taxon>Paenibacillus</taxon>
    </lineage>
</organism>
<name>A0ABX0JC24_9BACL</name>
<keyword evidence="4" id="KW-1185">Reference proteome</keyword>
<dbReference type="Gene3D" id="1.10.260.40">
    <property type="entry name" value="lambda repressor-like DNA-binding domains"/>
    <property type="match status" value="1"/>
</dbReference>
<dbReference type="InterPro" id="IPR010982">
    <property type="entry name" value="Lambda_DNA-bd_dom_sf"/>
</dbReference>
<dbReference type="EMBL" id="JAAOIW010000012">
    <property type="protein sequence ID" value="NHN33503.1"/>
    <property type="molecule type" value="Genomic_DNA"/>
</dbReference>
<dbReference type="PANTHER" id="PTHR46558:SF11">
    <property type="entry name" value="HTH-TYPE TRANSCRIPTIONAL REGULATOR XRE"/>
    <property type="match status" value="1"/>
</dbReference>
<dbReference type="PANTHER" id="PTHR46558">
    <property type="entry name" value="TRACRIPTIONAL REGULATORY PROTEIN-RELATED-RELATED"/>
    <property type="match status" value="1"/>
</dbReference>
<dbReference type="SMART" id="SM00530">
    <property type="entry name" value="HTH_XRE"/>
    <property type="match status" value="1"/>
</dbReference>
<evidence type="ECO:0000259" key="2">
    <source>
        <dbReference type="PROSITE" id="PS50943"/>
    </source>
</evidence>
<evidence type="ECO:0000256" key="1">
    <source>
        <dbReference type="ARBA" id="ARBA00023125"/>
    </source>
</evidence>
<proteinExistence type="predicted"/>
<evidence type="ECO:0000313" key="3">
    <source>
        <dbReference type="EMBL" id="NHN33503.1"/>
    </source>
</evidence>
<sequence>MNLGQRIAALRNHKHLTQDKMAEILGVKRARYNAWENGISNPDITMLAAIANYHQVTVDFLLGLPHPKGINMLTSDMYADGYTDESVFEELEARLKTIPTKENTPEWATAKDKRDLLKMLEAPEALFFDGVEFDESDRAKMIGVMETIFWDAKKRNKEDYKKSRGKNKES</sequence>
<dbReference type="RefSeq" id="WP_166153810.1">
    <property type="nucleotide sequence ID" value="NZ_JAAOIW010000012.1"/>
</dbReference>
<accession>A0ABX0JC24</accession>
<dbReference type="PROSITE" id="PS50943">
    <property type="entry name" value="HTH_CROC1"/>
    <property type="match status" value="1"/>
</dbReference>
<keyword evidence="1" id="KW-0238">DNA-binding</keyword>
<dbReference type="CDD" id="cd00093">
    <property type="entry name" value="HTH_XRE"/>
    <property type="match status" value="1"/>
</dbReference>
<protein>
    <submittedName>
        <fullName evidence="3">Helix-turn-helix transcriptional regulator</fullName>
    </submittedName>
</protein>